<dbReference type="PANTHER" id="PTHR23519:SF1">
    <property type="entry name" value="AUTOPHAGY-RELATED PROTEIN 22"/>
    <property type="match status" value="1"/>
</dbReference>
<feature type="transmembrane region" description="Helical" evidence="6">
    <location>
        <begin position="356"/>
        <end position="376"/>
    </location>
</feature>
<evidence type="ECO:0000256" key="5">
    <source>
        <dbReference type="SAM" id="MobiDB-lite"/>
    </source>
</evidence>
<gene>
    <name evidence="7" type="ORF">SEMRO_1901_G304320.1</name>
</gene>
<feature type="compositionally biased region" description="Low complexity" evidence="5">
    <location>
        <begin position="1"/>
        <end position="19"/>
    </location>
</feature>
<feature type="transmembrane region" description="Helical" evidence="6">
    <location>
        <begin position="73"/>
        <end position="94"/>
    </location>
</feature>
<dbReference type="OrthoDB" id="191614at2759"/>
<feature type="transmembrane region" description="Helical" evidence="6">
    <location>
        <begin position="188"/>
        <end position="209"/>
    </location>
</feature>
<organism evidence="7 8">
    <name type="scientific">Seminavis robusta</name>
    <dbReference type="NCBI Taxonomy" id="568900"/>
    <lineage>
        <taxon>Eukaryota</taxon>
        <taxon>Sar</taxon>
        <taxon>Stramenopiles</taxon>
        <taxon>Ochrophyta</taxon>
        <taxon>Bacillariophyta</taxon>
        <taxon>Bacillariophyceae</taxon>
        <taxon>Bacillariophycidae</taxon>
        <taxon>Naviculales</taxon>
        <taxon>Naviculaceae</taxon>
        <taxon>Seminavis</taxon>
    </lineage>
</organism>
<feature type="transmembrane region" description="Helical" evidence="6">
    <location>
        <begin position="230"/>
        <end position="252"/>
    </location>
</feature>
<dbReference type="Gene3D" id="1.20.1250.20">
    <property type="entry name" value="MFS general substrate transporter like domains"/>
    <property type="match status" value="1"/>
</dbReference>
<dbReference type="InterPro" id="IPR050495">
    <property type="entry name" value="ATG22/LtaA_families"/>
</dbReference>
<feature type="transmembrane region" description="Helical" evidence="6">
    <location>
        <begin position="322"/>
        <end position="344"/>
    </location>
</feature>
<accession>A0A9N8HUY7</accession>
<evidence type="ECO:0000313" key="7">
    <source>
        <dbReference type="EMBL" id="CAB9526856.1"/>
    </source>
</evidence>
<sequence>MDAASTGGETATSSSSMSAKKNRSRTETVSTVASSETQQLKNAAAAEDEAEALPRWFPICCGKPILHGKPEALGFLLGMLGQVVGVLGVMTFVVPSLVYFAKKEAGCQVELEEGQDELPPCNETVYGIKPSSMITTLVSIVSICVALMTPVIGAIIDTSRHRRLIGRCIAFFYCCVILPQVFISENTWFPLVICLMLQGCTIMALSLCLHAYLPDLTDSEEELNDFTKTFTAVPGGFIIVFIIAVIGASVAFDVAGEEGPTARIAALFGVIVVAISLFISWGFLLKERPSLNALEEGQWRLTAGFKKIYLTAGRLYRTDMPLLWFFIAVALGDVKPLTGIGLTFLSSQQQFTSTDVGLAAIIMLVSAIPGAVLSAFMCRKFNPIRSSMLSLVIFSMTTIAASIFLTGPNQKPQTYVIVGCWGVVGGWKVTSTLMLVAGIIPEGGDAEYMGFYLFADSGLSWLPPLIFTAMNEAGMSERLGVSVSTVIWYVLGIGAYFMMGSYDDLIQRANRLEAPEKEHMAAISEHGDSPSKLSNSKLAIAISEEEALEEP</sequence>
<keyword evidence="3 6" id="KW-1133">Transmembrane helix</keyword>
<feature type="transmembrane region" description="Helical" evidence="6">
    <location>
        <begin position="449"/>
        <end position="467"/>
    </location>
</feature>
<feature type="transmembrane region" description="Helical" evidence="6">
    <location>
        <begin position="414"/>
        <end position="437"/>
    </location>
</feature>
<reference evidence="7" key="1">
    <citation type="submission" date="2020-06" db="EMBL/GenBank/DDBJ databases">
        <authorList>
            <consortium name="Plant Systems Biology data submission"/>
        </authorList>
    </citation>
    <scope>NUCLEOTIDE SEQUENCE</scope>
    <source>
        <strain evidence="7">D6</strain>
    </source>
</reference>
<keyword evidence="8" id="KW-1185">Reference proteome</keyword>
<evidence type="ECO:0000256" key="3">
    <source>
        <dbReference type="ARBA" id="ARBA00022989"/>
    </source>
</evidence>
<dbReference type="SUPFAM" id="SSF103473">
    <property type="entry name" value="MFS general substrate transporter"/>
    <property type="match status" value="1"/>
</dbReference>
<feature type="transmembrane region" description="Helical" evidence="6">
    <location>
        <begin position="264"/>
        <end position="285"/>
    </location>
</feature>
<comment type="subcellular location">
    <subcellularLocation>
        <location evidence="1">Endomembrane system</location>
        <topology evidence="1">Multi-pass membrane protein</topology>
    </subcellularLocation>
</comment>
<evidence type="ECO:0000313" key="8">
    <source>
        <dbReference type="Proteomes" id="UP001153069"/>
    </source>
</evidence>
<dbReference type="AlphaFoldDB" id="A0A9N8HUY7"/>
<feature type="compositionally biased region" description="Low complexity" evidence="5">
    <location>
        <begin position="27"/>
        <end position="37"/>
    </location>
</feature>
<feature type="transmembrane region" description="Helical" evidence="6">
    <location>
        <begin position="479"/>
        <end position="499"/>
    </location>
</feature>
<evidence type="ECO:0000256" key="2">
    <source>
        <dbReference type="ARBA" id="ARBA00022692"/>
    </source>
</evidence>
<feature type="transmembrane region" description="Helical" evidence="6">
    <location>
        <begin position="133"/>
        <end position="152"/>
    </location>
</feature>
<dbReference type="EMBL" id="CAICTM010001899">
    <property type="protein sequence ID" value="CAB9526856.1"/>
    <property type="molecule type" value="Genomic_DNA"/>
</dbReference>
<feature type="region of interest" description="Disordered" evidence="5">
    <location>
        <begin position="1"/>
        <end position="45"/>
    </location>
</feature>
<evidence type="ECO:0000256" key="4">
    <source>
        <dbReference type="ARBA" id="ARBA00023136"/>
    </source>
</evidence>
<proteinExistence type="predicted"/>
<keyword evidence="4 6" id="KW-0472">Membrane</keyword>
<keyword evidence="2 6" id="KW-0812">Transmembrane</keyword>
<dbReference type="PANTHER" id="PTHR23519">
    <property type="entry name" value="AUTOPHAGY-RELATED PROTEIN 22"/>
    <property type="match status" value="1"/>
</dbReference>
<evidence type="ECO:0000256" key="1">
    <source>
        <dbReference type="ARBA" id="ARBA00004127"/>
    </source>
</evidence>
<protein>
    <submittedName>
        <fullName evidence="7">Major facilitator superfamily</fullName>
    </submittedName>
</protein>
<comment type="caution">
    <text evidence="7">The sequence shown here is derived from an EMBL/GenBank/DDBJ whole genome shotgun (WGS) entry which is preliminary data.</text>
</comment>
<feature type="transmembrane region" description="Helical" evidence="6">
    <location>
        <begin position="164"/>
        <end position="182"/>
    </location>
</feature>
<dbReference type="InterPro" id="IPR036259">
    <property type="entry name" value="MFS_trans_sf"/>
</dbReference>
<dbReference type="GO" id="GO:0012505">
    <property type="term" value="C:endomembrane system"/>
    <property type="evidence" value="ECO:0007669"/>
    <property type="project" value="UniProtKB-SubCell"/>
</dbReference>
<evidence type="ECO:0000256" key="6">
    <source>
        <dbReference type="SAM" id="Phobius"/>
    </source>
</evidence>
<dbReference type="Pfam" id="PF07690">
    <property type="entry name" value="MFS_1"/>
    <property type="match status" value="1"/>
</dbReference>
<name>A0A9N8HUY7_9STRA</name>
<feature type="transmembrane region" description="Helical" evidence="6">
    <location>
        <begin position="388"/>
        <end position="408"/>
    </location>
</feature>
<dbReference type="InterPro" id="IPR011701">
    <property type="entry name" value="MFS"/>
</dbReference>
<dbReference type="Proteomes" id="UP001153069">
    <property type="component" value="Unassembled WGS sequence"/>
</dbReference>